<organism evidence="10">
    <name type="scientific">freshwater metagenome</name>
    <dbReference type="NCBI Taxonomy" id="449393"/>
    <lineage>
        <taxon>unclassified sequences</taxon>
        <taxon>metagenomes</taxon>
        <taxon>ecological metagenomes</taxon>
    </lineage>
</organism>
<dbReference type="PIRSF" id="PIRSF006769">
    <property type="entry name" value="RibD"/>
    <property type="match status" value="1"/>
</dbReference>
<keyword evidence="8" id="KW-0511">Multifunctional enzyme</keyword>
<dbReference type="InterPro" id="IPR050765">
    <property type="entry name" value="Riboflavin_Biosynth_HTPR"/>
</dbReference>
<keyword evidence="4" id="KW-0479">Metal-binding</keyword>
<dbReference type="Gene3D" id="3.40.140.10">
    <property type="entry name" value="Cytidine Deaminase, domain 2"/>
    <property type="match status" value="1"/>
</dbReference>
<keyword evidence="6" id="KW-0521">NADP</keyword>
<proteinExistence type="predicted"/>
<sequence length="335" mass="34906">MTNHETLMRRAMHMAATARTHARPNPWVGAVVVCVDGSMYEGATQPPGGPHAEIVALNAARDGGSDVRGATLYSTLEPCSHTGRTGPCTEAIISAGIACVVAAIADPDSHVAGTGFDALRAAGIEVITDVLADDVSAQLAPYLHHRRTGRPFVMLKMATTLDARTAIPNGPRWITGEEARVRVHQLRAESDAIVVGSGTVNADDPELTVRHVEGLSPRRIVLSRSGAVSATAKMQPCVVWSGSLEDLLDSLGSDGVLQLMVEGGATVATAFHDQGLINRYVFHVAPTVSGSDSAPGVFVGDDALPLSDCTLVSATALGADIEIVLDPIRKKVGTS</sequence>
<dbReference type="InterPro" id="IPR002125">
    <property type="entry name" value="CMP_dCMP_dom"/>
</dbReference>
<dbReference type="InterPro" id="IPR004794">
    <property type="entry name" value="Eubact_RibD"/>
</dbReference>
<evidence type="ECO:0000256" key="4">
    <source>
        <dbReference type="ARBA" id="ARBA00022723"/>
    </source>
</evidence>
<evidence type="ECO:0000256" key="7">
    <source>
        <dbReference type="ARBA" id="ARBA00023002"/>
    </source>
</evidence>
<comment type="pathway">
    <text evidence="1">Cofactor biosynthesis; riboflavin biosynthesis; 5-amino-6-(D-ribitylamino)uracil from GTP: step 2/4.</text>
</comment>
<dbReference type="InterPro" id="IPR016193">
    <property type="entry name" value="Cytidine_deaminase-like"/>
</dbReference>
<dbReference type="InterPro" id="IPR024072">
    <property type="entry name" value="DHFR-like_dom_sf"/>
</dbReference>
<dbReference type="PROSITE" id="PS00903">
    <property type="entry name" value="CYT_DCMP_DEAMINASES_1"/>
    <property type="match status" value="1"/>
</dbReference>
<dbReference type="EMBL" id="CAEZXA010000115">
    <property type="protein sequence ID" value="CAB4681067.1"/>
    <property type="molecule type" value="Genomic_DNA"/>
</dbReference>
<feature type="domain" description="CMP/dCMP-type deaminase" evidence="9">
    <location>
        <begin position="2"/>
        <end position="127"/>
    </location>
</feature>
<dbReference type="Pfam" id="PF00383">
    <property type="entry name" value="dCMP_cyt_deam_1"/>
    <property type="match status" value="1"/>
</dbReference>
<reference evidence="10" key="1">
    <citation type="submission" date="2020-05" db="EMBL/GenBank/DDBJ databases">
        <authorList>
            <person name="Chiriac C."/>
            <person name="Salcher M."/>
            <person name="Ghai R."/>
            <person name="Kavagutti S V."/>
        </authorList>
    </citation>
    <scope>NUCLEOTIDE SEQUENCE</scope>
</reference>
<dbReference type="SUPFAM" id="SSF53927">
    <property type="entry name" value="Cytidine deaminase-like"/>
    <property type="match status" value="1"/>
</dbReference>
<protein>
    <submittedName>
        <fullName evidence="10">Unannotated protein</fullName>
    </submittedName>
</protein>
<dbReference type="NCBIfam" id="TIGR00326">
    <property type="entry name" value="eubact_ribD"/>
    <property type="match status" value="1"/>
</dbReference>
<dbReference type="SUPFAM" id="SSF53597">
    <property type="entry name" value="Dihydrofolate reductase-like"/>
    <property type="match status" value="1"/>
</dbReference>
<gene>
    <name evidence="10" type="ORF">UFOPK2334_01174</name>
</gene>
<evidence type="ECO:0000256" key="8">
    <source>
        <dbReference type="ARBA" id="ARBA00023268"/>
    </source>
</evidence>
<evidence type="ECO:0000313" key="10">
    <source>
        <dbReference type="EMBL" id="CAB4681067.1"/>
    </source>
</evidence>
<evidence type="ECO:0000256" key="1">
    <source>
        <dbReference type="ARBA" id="ARBA00004882"/>
    </source>
</evidence>
<evidence type="ECO:0000256" key="2">
    <source>
        <dbReference type="ARBA" id="ARBA00004910"/>
    </source>
</evidence>
<dbReference type="PANTHER" id="PTHR38011:SF7">
    <property type="entry name" value="2,5-DIAMINO-6-RIBOSYLAMINO-4(3H)-PYRIMIDINONE 5'-PHOSPHATE REDUCTASE"/>
    <property type="match status" value="1"/>
</dbReference>
<dbReference type="Gene3D" id="3.40.430.10">
    <property type="entry name" value="Dihydrofolate Reductase, subunit A"/>
    <property type="match status" value="2"/>
</dbReference>
<evidence type="ECO:0000259" key="9">
    <source>
        <dbReference type="PROSITE" id="PS51747"/>
    </source>
</evidence>
<comment type="pathway">
    <text evidence="2">Cofactor biosynthesis; riboflavin biosynthesis; 5-amino-6-(D-ribitylamino)uracil from GTP: step 3/4.</text>
</comment>
<dbReference type="CDD" id="cd01284">
    <property type="entry name" value="Riboflavin_deaminase-reductase"/>
    <property type="match status" value="1"/>
</dbReference>
<dbReference type="GO" id="GO:0008270">
    <property type="term" value="F:zinc ion binding"/>
    <property type="evidence" value="ECO:0007669"/>
    <property type="project" value="InterPro"/>
</dbReference>
<evidence type="ECO:0000256" key="6">
    <source>
        <dbReference type="ARBA" id="ARBA00022857"/>
    </source>
</evidence>
<dbReference type="Pfam" id="PF01872">
    <property type="entry name" value="RibD_C"/>
    <property type="match status" value="1"/>
</dbReference>
<keyword evidence="3" id="KW-0686">Riboflavin biosynthesis</keyword>
<keyword evidence="7" id="KW-0560">Oxidoreductase</keyword>
<dbReference type="PANTHER" id="PTHR38011">
    <property type="entry name" value="DIHYDROFOLATE REDUCTASE FAMILY PROTEIN (AFU_ORTHOLOGUE AFUA_8G06820)"/>
    <property type="match status" value="1"/>
</dbReference>
<dbReference type="PROSITE" id="PS51747">
    <property type="entry name" value="CYT_DCMP_DEAMINASES_2"/>
    <property type="match status" value="1"/>
</dbReference>
<dbReference type="GO" id="GO:0009231">
    <property type="term" value="P:riboflavin biosynthetic process"/>
    <property type="evidence" value="ECO:0007669"/>
    <property type="project" value="UniProtKB-UniPathway"/>
</dbReference>
<accession>A0A6J6N4J6</accession>
<dbReference type="GO" id="GO:0008703">
    <property type="term" value="F:5-amino-6-(5-phosphoribosylamino)uracil reductase activity"/>
    <property type="evidence" value="ECO:0007669"/>
    <property type="project" value="InterPro"/>
</dbReference>
<dbReference type="GO" id="GO:0008835">
    <property type="term" value="F:diaminohydroxyphosphoribosylaminopyrimidine deaminase activity"/>
    <property type="evidence" value="ECO:0007669"/>
    <property type="project" value="InterPro"/>
</dbReference>
<name>A0A6J6N4J6_9ZZZZ</name>
<dbReference type="UniPathway" id="UPA00275">
    <property type="reaction ID" value="UER00401"/>
</dbReference>
<keyword evidence="5" id="KW-0862">Zinc</keyword>
<dbReference type="AlphaFoldDB" id="A0A6J6N4J6"/>
<dbReference type="InterPro" id="IPR002734">
    <property type="entry name" value="RibDG_C"/>
</dbReference>
<evidence type="ECO:0000256" key="3">
    <source>
        <dbReference type="ARBA" id="ARBA00022619"/>
    </source>
</evidence>
<evidence type="ECO:0000256" key="5">
    <source>
        <dbReference type="ARBA" id="ARBA00022833"/>
    </source>
</evidence>
<dbReference type="InterPro" id="IPR016192">
    <property type="entry name" value="APOBEC/CMP_deaminase_Zn-bd"/>
</dbReference>